<reference evidence="5" key="3">
    <citation type="submission" date="2022-11" db="EMBL/GenBank/DDBJ databases">
        <title>Role of the vibriolysin VemA secreted by the emergent pathogen Vibrio europaeus in the colonization of Manila clam mucus.</title>
        <authorList>
            <person name="Martinez C."/>
            <person name="Rodriguez S."/>
            <person name="Vences A."/>
            <person name="Barja J.L."/>
            <person name="Toranzo A.E."/>
            <person name="Dubert J."/>
        </authorList>
    </citation>
    <scope>NUCLEOTIDE SEQUENCE</scope>
    <source>
        <strain evidence="5">3454</strain>
    </source>
</reference>
<reference evidence="7 9" key="2">
    <citation type="submission" date="2020-05" db="EMBL/GenBank/DDBJ databases">
        <title>First description outside Europe of the emergent pathogen for shellfish aquaculture Vibrio europaeus.</title>
        <authorList>
            <person name="Dubert J."/>
            <person name="Rojas R."/>
        </authorList>
    </citation>
    <scope>NUCLEOTIDE SEQUENCE [LARGE SCALE GENOMIC DNA]</scope>
    <source>
        <strain evidence="7 9">NPI-1</strain>
    </source>
</reference>
<dbReference type="InterPro" id="IPR001638">
    <property type="entry name" value="Solute-binding_3/MltF_N"/>
</dbReference>
<evidence type="ECO:0000313" key="8">
    <source>
        <dbReference type="Proteomes" id="UP000094761"/>
    </source>
</evidence>
<evidence type="ECO:0000313" key="6">
    <source>
        <dbReference type="EMBL" id="OAM97682.1"/>
    </source>
</evidence>
<keyword evidence="10" id="KW-1185">Reference proteome</keyword>
<dbReference type="SUPFAM" id="SSF53850">
    <property type="entry name" value="Periplasmic binding protein-like II"/>
    <property type="match status" value="1"/>
</dbReference>
<evidence type="ECO:0000313" key="10">
    <source>
        <dbReference type="Proteomes" id="UP001150001"/>
    </source>
</evidence>
<dbReference type="EMBL" id="CP053543">
    <property type="protein sequence ID" value="QJY39712.1"/>
    <property type="molecule type" value="Genomic_DNA"/>
</dbReference>
<dbReference type="PANTHER" id="PTHR35936">
    <property type="entry name" value="MEMBRANE-BOUND LYTIC MUREIN TRANSGLYCOSYLASE F"/>
    <property type="match status" value="1"/>
</dbReference>
<organism evidence="6 8">
    <name type="scientific">Vibrio europaeus</name>
    <dbReference type="NCBI Taxonomy" id="300876"/>
    <lineage>
        <taxon>Bacteria</taxon>
        <taxon>Pseudomonadati</taxon>
        <taxon>Pseudomonadota</taxon>
        <taxon>Gammaproteobacteria</taxon>
        <taxon>Vibrionales</taxon>
        <taxon>Vibrionaceae</taxon>
        <taxon>Vibrio</taxon>
        <taxon>Vibrio oreintalis group</taxon>
    </lineage>
</organism>
<sequence length="243" mass="27999">MIVRFITICMLFVFSAQAQVPSRIVWTIQDEWPPYVIDSAEVKGLAYEIISESFAEQGYTIKNTIKPWSRALREVTTQRYDIALTVWKSSERLEYLDFSDAYLTNSLIFVSLKENAFSYTGLESLNEKRIGVLRGYAYDDDFLKSDTFDRMDSDSLATNVRKLKAGRIDALVADKFFFLWYVKNNELEINDFALIDKPLAENPLYIAISRDHPNKESILSAFNAGFKSLQQSGRIADLIKKYE</sequence>
<dbReference type="Pfam" id="PF00497">
    <property type="entry name" value="SBP_bac_3"/>
    <property type="match status" value="1"/>
</dbReference>
<accession>A0A178J6E6</accession>
<dbReference type="OrthoDB" id="2081943at2"/>
<evidence type="ECO:0000313" key="7">
    <source>
        <dbReference type="EMBL" id="QJY39712.1"/>
    </source>
</evidence>
<protein>
    <submittedName>
        <fullName evidence="6 7">ABC transporter substrate-binding protein</fullName>
    </submittedName>
    <submittedName>
        <fullName evidence="5">Transporter substrate-binding domain-containing protein</fullName>
    </submittedName>
</protein>
<evidence type="ECO:0000256" key="3">
    <source>
        <dbReference type="SAM" id="SignalP"/>
    </source>
</evidence>
<evidence type="ECO:0000259" key="4">
    <source>
        <dbReference type="SMART" id="SM00062"/>
    </source>
</evidence>
<dbReference type="RefSeq" id="WP_069668866.1">
    <property type="nucleotide sequence ID" value="NZ_CP053543.1"/>
</dbReference>
<dbReference type="SMART" id="SM00062">
    <property type="entry name" value="PBPb"/>
    <property type="match status" value="1"/>
</dbReference>
<evidence type="ECO:0000256" key="2">
    <source>
        <dbReference type="ARBA" id="ARBA00022729"/>
    </source>
</evidence>
<dbReference type="Proteomes" id="UP000094761">
    <property type="component" value="Unassembled WGS sequence"/>
</dbReference>
<feature type="domain" description="Solute-binding protein family 3/N-terminal" evidence="4">
    <location>
        <begin position="22"/>
        <end position="243"/>
    </location>
</feature>
<gene>
    <name evidence="6" type="ORF">AZ468_19275</name>
    <name evidence="7" type="ORF">HOO69_24695</name>
    <name evidence="5" type="ORF">OPW20_05260</name>
</gene>
<dbReference type="EMBL" id="JAPFIT010000010">
    <property type="protein sequence ID" value="MDC5739462.1"/>
    <property type="molecule type" value="Genomic_DNA"/>
</dbReference>
<dbReference type="AlphaFoldDB" id="A0A178J6E6"/>
<dbReference type="GeneID" id="78077867"/>
<dbReference type="Proteomes" id="UP001150001">
    <property type="component" value="Unassembled WGS sequence"/>
</dbReference>
<evidence type="ECO:0000256" key="1">
    <source>
        <dbReference type="ARBA" id="ARBA00010333"/>
    </source>
</evidence>
<evidence type="ECO:0000313" key="9">
    <source>
        <dbReference type="Proteomes" id="UP000501443"/>
    </source>
</evidence>
<dbReference type="EMBL" id="LUAX01000007">
    <property type="protein sequence ID" value="OAM97682.1"/>
    <property type="molecule type" value="Genomic_DNA"/>
</dbReference>
<proteinExistence type="inferred from homology"/>
<feature type="signal peptide" evidence="3">
    <location>
        <begin position="1"/>
        <end position="18"/>
    </location>
</feature>
<comment type="similarity">
    <text evidence="1">Belongs to the bacterial solute-binding protein 3 family.</text>
</comment>
<evidence type="ECO:0000313" key="5">
    <source>
        <dbReference type="EMBL" id="MDC5739462.1"/>
    </source>
</evidence>
<feature type="chain" id="PRO_5044550436" evidence="3">
    <location>
        <begin position="19"/>
        <end position="243"/>
    </location>
</feature>
<reference evidence="6 8" key="1">
    <citation type="submission" date="2016-03" db="EMBL/GenBank/DDBJ databases">
        <title>Draft genome sequence of the Vibrio tubiashii subs. europaeus.</title>
        <authorList>
            <person name="Spinard E."/>
            <person name="Dubert J."/>
            <person name="Nelson D.R."/>
            <person name="Barja J.L."/>
        </authorList>
    </citation>
    <scope>NUCLEOTIDE SEQUENCE [LARGE SCALE GENOMIC DNA]</scope>
    <source>
        <strain evidence="8">PP-638</strain>
        <strain evidence="6">PP2-638</strain>
    </source>
</reference>
<keyword evidence="2 3" id="KW-0732">Signal</keyword>
<name>A0A178J6E6_9VIBR</name>
<dbReference type="PANTHER" id="PTHR35936:SF25">
    <property type="entry name" value="ABC TRANSPORTER SUBSTRATE-BINDING PROTEIN"/>
    <property type="match status" value="1"/>
</dbReference>
<dbReference type="Gene3D" id="3.40.190.10">
    <property type="entry name" value="Periplasmic binding protein-like II"/>
    <property type="match status" value="2"/>
</dbReference>
<dbReference type="Proteomes" id="UP000501443">
    <property type="component" value="Chromosome 2"/>
</dbReference>